<evidence type="ECO:0000313" key="3">
    <source>
        <dbReference type="Proteomes" id="UP000467700"/>
    </source>
</evidence>
<dbReference type="Pfam" id="PF12937">
    <property type="entry name" value="F-box-like"/>
    <property type="match status" value="1"/>
</dbReference>
<dbReference type="EMBL" id="CACVBS010000076">
    <property type="protein sequence ID" value="CAA7269214.1"/>
    <property type="molecule type" value="Genomic_DNA"/>
</dbReference>
<dbReference type="OrthoDB" id="2935414at2759"/>
<accession>A0A8S0VZU7</accession>
<reference evidence="2 3" key="1">
    <citation type="submission" date="2020-01" db="EMBL/GenBank/DDBJ databases">
        <authorList>
            <person name="Gupta K D."/>
        </authorList>
    </citation>
    <scope>NUCLEOTIDE SEQUENCE [LARGE SCALE GENOMIC DNA]</scope>
</reference>
<dbReference type="InterPro" id="IPR036047">
    <property type="entry name" value="F-box-like_dom_sf"/>
</dbReference>
<dbReference type="Proteomes" id="UP000467700">
    <property type="component" value="Unassembled WGS sequence"/>
</dbReference>
<gene>
    <name evidence="2" type="ORF">AAE3_LOCUS11496</name>
</gene>
<evidence type="ECO:0000313" key="2">
    <source>
        <dbReference type="EMBL" id="CAA7269214.1"/>
    </source>
</evidence>
<proteinExistence type="predicted"/>
<feature type="domain" description="F-box" evidence="1">
    <location>
        <begin position="36"/>
        <end position="88"/>
    </location>
</feature>
<keyword evidence="3" id="KW-1185">Reference proteome</keyword>
<sequence length="522" mass="58793">MALDSREVIDEQILKAEADIQQLKARRNTYTPAAMLPIDILSYIFQFPADLEGHTREELLVKYMVPITQVCHRWRTIAIETATLWTRVPLGYLQWTEELLRRSKGAGIDVENRLIAGGQSIAGHPSEREALDCVFVNIGAVRRLSLRSIEQWEAQILFQAFNRSSGTLKIEDLTLTLTSNDVSGPTIGSSVLAALAGCGQMVPSTVQILVTLNNVTTLEVLHLSFSVLGCPSLREGDNGLSSADSQHHGRVEFPLLHDLLLTMPISRNAFVCTALPMSAILRPLSLHPPRKLNLECAVTHATSLSTLLHSVNDACGWMKGSSLQSLYLRFDAEYGEVFVAGSFSSPKMTKFVRDGDFSLHLLYQDFSDEEIFQQLFSGLPLHDLGYLAFLGCPMDIPASAWASTFGRLQRLQIVIMQDAELQKFLPALVEKNPFNDGLCFPGLRKFEAIHVNFRKDDNTSFAMLKDMLMRRREDARINEIRLTVCRFHPEQAEQLRKFRNVKLRKEVYHGSDSSDWEDFDFM</sequence>
<comment type="caution">
    <text evidence="2">The sequence shown here is derived from an EMBL/GenBank/DDBJ whole genome shotgun (WGS) entry which is preliminary data.</text>
</comment>
<dbReference type="InterPro" id="IPR001810">
    <property type="entry name" value="F-box_dom"/>
</dbReference>
<dbReference type="Gene3D" id="1.20.1280.50">
    <property type="match status" value="1"/>
</dbReference>
<protein>
    <recommendedName>
        <fullName evidence="1">F-box domain-containing protein</fullName>
    </recommendedName>
</protein>
<dbReference type="AlphaFoldDB" id="A0A8S0VZU7"/>
<evidence type="ECO:0000259" key="1">
    <source>
        <dbReference type="Pfam" id="PF12937"/>
    </source>
</evidence>
<dbReference type="SUPFAM" id="SSF81383">
    <property type="entry name" value="F-box domain"/>
    <property type="match status" value="1"/>
</dbReference>
<name>A0A8S0VZU7_CYCAE</name>
<organism evidence="2 3">
    <name type="scientific">Cyclocybe aegerita</name>
    <name type="common">Black poplar mushroom</name>
    <name type="synonym">Agrocybe aegerita</name>
    <dbReference type="NCBI Taxonomy" id="1973307"/>
    <lineage>
        <taxon>Eukaryota</taxon>
        <taxon>Fungi</taxon>
        <taxon>Dikarya</taxon>
        <taxon>Basidiomycota</taxon>
        <taxon>Agaricomycotina</taxon>
        <taxon>Agaricomycetes</taxon>
        <taxon>Agaricomycetidae</taxon>
        <taxon>Agaricales</taxon>
        <taxon>Agaricineae</taxon>
        <taxon>Bolbitiaceae</taxon>
        <taxon>Cyclocybe</taxon>
    </lineage>
</organism>